<evidence type="ECO:0000256" key="4">
    <source>
        <dbReference type="ARBA" id="ARBA00023136"/>
    </source>
</evidence>
<feature type="transmembrane region" description="Helical" evidence="5">
    <location>
        <begin position="155"/>
        <end position="173"/>
    </location>
</feature>
<dbReference type="AlphaFoldDB" id="A0A4V1AQ55"/>
<keyword evidence="3 5" id="KW-1133">Transmembrane helix</keyword>
<dbReference type="InterPro" id="IPR010432">
    <property type="entry name" value="RDD"/>
</dbReference>
<gene>
    <name evidence="8" type="ORF">SGLAD_v1c01200</name>
</gene>
<proteinExistence type="predicted"/>
<organism evidence="8 9">
    <name type="scientific">Spiroplasma gladiatoris</name>
    <dbReference type="NCBI Taxonomy" id="2143"/>
    <lineage>
        <taxon>Bacteria</taxon>
        <taxon>Bacillati</taxon>
        <taxon>Mycoplasmatota</taxon>
        <taxon>Mollicutes</taxon>
        <taxon>Entomoplasmatales</taxon>
        <taxon>Spiroplasmataceae</taxon>
        <taxon>Spiroplasma</taxon>
    </lineage>
</organism>
<evidence type="ECO:0000259" key="6">
    <source>
        <dbReference type="Pfam" id="PF00144"/>
    </source>
</evidence>
<dbReference type="Gene3D" id="3.40.710.10">
    <property type="entry name" value="DD-peptidase/beta-lactamase superfamily"/>
    <property type="match status" value="1"/>
</dbReference>
<reference evidence="8 9" key="1">
    <citation type="submission" date="2019-03" db="EMBL/GenBank/DDBJ databases">
        <title>Complete genome sequence of Spiroplasma gladiatoris TG-1 (DSM 22552).</title>
        <authorList>
            <person name="Lin Y.-C."/>
            <person name="Chou L."/>
            <person name="Kuo C.-H."/>
        </authorList>
    </citation>
    <scope>NUCLEOTIDE SEQUENCE [LARGE SCALE GENOMIC DNA]</scope>
    <source>
        <strain evidence="8 9">TG-1</strain>
    </source>
</reference>
<dbReference type="InterPro" id="IPR050789">
    <property type="entry name" value="Diverse_Enzym_Activities"/>
</dbReference>
<feature type="domain" description="RDD" evidence="7">
    <location>
        <begin position="24"/>
        <end position="136"/>
    </location>
</feature>
<accession>A0A4V1AQ55</accession>
<dbReference type="InterPro" id="IPR012338">
    <property type="entry name" value="Beta-lactam/transpept-like"/>
</dbReference>
<evidence type="ECO:0000256" key="5">
    <source>
        <dbReference type="SAM" id="Phobius"/>
    </source>
</evidence>
<dbReference type="Pfam" id="PF00144">
    <property type="entry name" value="Beta-lactamase"/>
    <property type="match status" value="1"/>
</dbReference>
<evidence type="ECO:0000256" key="1">
    <source>
        <dbReference type="ARBA" id="ARBA00004141"/>
    </source>
</evidence>
<sequence>MNKIDQEKKSNYKLSSSQEWQIPHLGRIFFARLIDLTISSIPMIILLFLYKVEDWKSATIVTTLNITFLFLYFVLLPIFLKGNTIGKLILNLRLKKENLKINFWDIFCRETYFVFIPTLIQILFQIITLVVFITLNKDKSDETKGKESITLLQNISYLVYVCWYLYIIATIALQKKHQAAIDVKRKIIVKHKVKILKIENIKKEKEKKHSHLKDHKPGLINVDDIEYEVNKMKDKFKNSNSFINNFIKDKFISGAVIRVCKNKKLIYKNTFGLNDIEKNVEMKEDLLFRTYSMTKPLTVVAFLLLVQNNKIYLDTKLEDIYEEFKNTKVLKENNELEDQKEKITMHHLLTMTAGFTYHGIKNETEKLTTKFLKNFATSKDGKYWDYKDFCKNLAKIPLAFQPGTNWYYGIELDVIAAVIEKITGEKFYDYVKENIFEKLKMFDSSFYINNKQKEANVYNCIREENKNTLIKINDFKVFFQQMYQQSPIALGGAGLISTSKDYQNFLNFLIDGKDHNGNQLLDFKFIEMMSKDQLKDLKKYFKWTVNEDYSYGYGVRVKIENKAYPVTNVGEYGWGGLLGSFCLVDMKNKITMNLMISSKPGHNKIIENDFVNEFYKDLQEENLN</sequence>
<feature type="domain" description="Beta-lactamase-related" evidence="6">
    <location>
        <begin position="243"/>
        <end position="603"/>
    </location>
</feature>
<dbReference type="InterPro" id="IPR001466">
    <property type="entry name" value="Beta-lactam-related"/>
</dbReference>
<dbReference type="Pfam" id="PF06271">
    <property type="entry name" value="RDD"/>
    <property type="match status" value="1"/>
</dbReference>
<keyword evidence="8" id="KW-0378">Hydrolase</keyword>
<evidence type="ECO:0000256" key="2">
    <source>
        <dbReference type="ARBA" id="ARBA00022692"/>
    </source>
</evidence>
<dbReference type="SUPFAM" id="SSF56601">
    <property type="entry name" value="beta-lactamase/transpeptidase-like"/>
    <property type="match status" value="1"/>
</dbReference>
<dbReference type="EMBL" id="CP038013">
    <property type="protein sequence ID" value="QBQ07319.1"/>
    <property type="molecule type" value="Genomic_DNA"/>
</dbReference>
<dbReference type="OrthoDB" id="9770183at2"/>
<protein>
    <submittedName>
        <fullName evidence="8">Serine hydrolase</fullName>
    </submittedName>
</protein>
<keyword evidence="9" id="KW-1185">Reference proteome</keyword>
<evidence type="ECO:0000256" key="3">
    <source>
        <dbReference type="ARBA" id="ARBA00022989"/>
    </source>
</evidence>
<dbReference type="KEGG" id="sgq:SGLAD_v1c01200"/>
<dbReference type="RefSeq" id="WP_134297121.1">
    <property type="nucleotide sequence ID" value="NZ_CP038013.1"/>
</dbReference>
<keyword evidence="4 5" id="KW-0472">Membrane</keyword>
<name>A0A4V1AQ55_9MOLU</name>
<dbReference type="PANTHER" id="PTHR43283:SF3">
    <property type="entry name" value="BETA-LACTAMASE FAMILY PROTEIN (AFU_ORTHOLOGUE AFUA_5G07500)"/>
    <property type="match status" value="1"/>
</dbReference>
<evidence type="ECO:0000313" key="9">
    <source>
        <dbReference type="Proteomes" id="UP000294309"/>
    </source>
</evidence>
<dbReference type="Proteomes" id="UP000294309">
    <property type="component" value="Chromosome"/>
</dbReference>
<evidence type="ECO:0000313" key="8">
    <source>
        <dbReference type="EMBL" id="QBQ07319.1"/>
    </source>
</evidence>
<dbReference type="GO" id="GO:0016787">
    <property type="term" value="F:hydrolase activity"/>
    <property type="evidence" value="ECO:0007669"/>
    <property type="project" value="UniProtKB-KW"/>
</dbReference>
<dbReference type="PANTHER" id="PTHR43283">
    <property type="entry name" value="BETA-LACTAMASE-RELATED"/>
    <property type="match status" value="1"/>
</dbReference>
<keyword evidence="2 5" id="KW-0812">Transmembrane</keyword>
<feature type="transmembrane region" description="Helical" evidence="5">
    <location>
        <begin position="111"/>
        <end position="135"/>
    </location>
</feature>
<dbReference type="GO" id="GO:0016020">
    <property type="term" value="C:membrane"/>
    <property type="evidence" value="ECO:0007669"/>
    <property type="project" value="UniProtKB-SubCell"/>
</dbReference>
<feature type="transmembrane region" description="Helical" evidence="5">
    <location>
        <begin position="29"/>
        <end position="50"/>
    </location>
</feature>
<evidence type="ECO:0000259" key="7">
    <source>
        <dbReference type="Pfam" id="PF06271"/>
    </source>
</evidence>
<comment type="subcellular location">
    <subcellularLocation>
        <location evidence="1">Membrane</location>
        <topology evidence="1">Multi-pass membrane protein</topology>
    </subcellularLocation>
</comment>